<dbReference type="Gene3D" id="1.10.10.10">
    <property type="entry name" value="Winged helix-like DNA-binding domain superfamily/Winged helix DNA-binding domain"/>
    <property type="match status" value="1"/>
</dbReference>
<feature type="domain" description="HTH luxR-type" evidence="4">
    <location>
        <begin position="179"/>
        <end position="244"/>
    </location>
</feature>
<name>A0A7W6KJV9_9HYPH</name>
<dbReference type="Proteomes" id="UP000530571">
    <property type="component" value="Unassembled WGS sequence"/>
</dbReference>
<evidence type="ECO:0000259" key="4">
    <source>
        <dbReference type="PROSITE" id="PS50043"/>
    </source>
</evidence>
<keyword evidence="2" id="KW-0238">DNA-binding</keyword>
<dbReference type="AlphaFoldDB" id="A0A7W6KJV9"/>
<dbReference type="PRINTS" id="PR00038">
    <property type="entry name" value="HTHLUXR"/>
</dbReference>
<dbReference type="InterPro" id="IPR016032">
    <property type="entry name" value="Sig_transdc_resp-reg_C-effctor"/>
</dbReference>
<gene>
    <name evidence="5" type="ORF">GGR30_001146</name>
</gene>
<protein>
    <submittedName>
        <fullName evidence="5">LuxR family transcriptional regulator</fullName>
    </submittedName>
</protein>
<dbReference type="SUPFAM" id="SSF46894">
    <property type="entry name" value="C-terminal effector domain of the bipartite response regulators"/>
    <property type="match status" value="1"/>
</dbReference>
<dbReference type="PANTHER" id="PTHR44688:SF16">
    <property type="entry name" value="DNA-BINDING TRANSCRIPTIONAL ACTIVATOR DEVR_DOSR"/>
    <property type="match status" value="1"/>
</dbReference>
<evidence type="ECO:0000313" key="5">
    <source>
        <dbReference type="EMBL" id="MBB4121235.1"/>
    </source>
</evidence>
<dbReference type="SUPFAM" id="SSF75516">
    <property type="entry name" value="Pheromone-binding domain of LuxR-like quorum-sensing transcription factors"/>
    <property type="match status" value="1"/>
</dbReference>
<organism evidence="5 6">
    <name type="scientific">Martelella radicis</name>
    <dbReference type="NCBI Taxonomy" id="1397476"/>
    <lineage>
        <taxon>Bacteria</taxon>
        <taxon>Pseudomonadati</taxon>
        <taxon>Pseudomonadota</taxon>
        <taxon>Alphaproteobacteria</taxon>
        <taxon>Hyphomicrobiales</taxon>
        <taxon>Aurantimonadaceae</taxon>
        <taxon>Martelella</taxon>
    </lineage>
</organism>
<dbReference type="InterPro" id="IPR000792">
    <property type="entry name" value="Tscrpt_reg_LuxR_C"/>
</dbReference>
<dbReference type="PROSITE" id="PS50043">
    <property type="entry name" value="HTH_LUXR_2"/>
    <property type="match status" value="1"/>
</dbReference>
<dbReference type="EMBL" id="JACIDZ010000002">
    <property type="protein sequence ID" value="MBB4121235.1"/>
    <property type="molecule type" value="Genomic_DNA"/>
</dbReference>
<accession>A0A7W6KJV9</accession>
<dbReference type="InterPro" id="IPR036388">
    <property type="entry name" value="WH-like_DNA-bd_sf"/>
</dbReference>
<evidence type="ECO:0000256" key="2">
    <source>
        <dbReference type="ARBA" id="ARBA00023125"/>
    </source>
</evidence>
<evidence type="ECO:0000256" key="3">
    <source>
        <dbReference type="ARBA" id="ARBA00023163"/>
    </source>
</evidence>
<dbReference type="InterPro" id="IPR036693">
    <property type="entry name" value="TF_LuxR_autoind-bd_dom_sf"/>
</dbReference>
<comment type="caution">
    <text evidence="5">The sequence shown here is derived from an EMBL/GenBank/DDBJ whole genome shotgun (WGS) entry which is preliminary data.</text>
</comment>
<dbReference type="SMART" id="SM00421">
    <property type="entry name" value="HTH_LUXR"/>
    <property type="match status" value="1"/>
</dbReference>
<sequence length="247" mass="27170">MQKYQDLLEYLVLIHEVDSLTSLYRSLDKVAHCYGLAPLGLFRRTVTPARDAIEWQSLLESGREAQLLFDGEADGLLLSTGVFGSHYFWDTAMAAGQRLNPALYRRLRTRCAKAAEAGLSHGVTFPVFAREGLAGALVLAREDRIELSPLEISLFGAVARETSRRCLAILQRGETQPGVLVSTPELSSRELTILKNLADGMTSVETGRAIGLTNHTVNWYVSGLQQKLGARNRQNLVALAFRLGLVS</sequence>
<evidence type="ECO:0000313" key="6">
    <source>
        <dbReference type="Proteomes" id="UP000530571"/>
    </source>
</evidence>
<reference evidence="5 6" key="1">
    <citation type="submission" date="2020-08" db="EMBL/GenBank/DDBJ databases">
        <title>Genomic Encyclopedia of Type Strains, Phase IV (KMG-IV): sequencing the most valuable type-strain genomes for metagenomic binning, comparative biology and taxonomic classification.</title>
        <authorList>
            <person name="Goeker M."/>
        </authorList>
    </citation>
    <scope>NUCLEOTIDE SEQUENCE [LARGE SCALE GENOMIC DNA]</scope>
    <source>
        <strain evidence="5 6">DSM 28101</strain>
    </source>
</reference>
<keyword evidence="6" id="KW-1185">Reference proteome</keyword>
<evidence type="ECO:0000256" key="1">
    <source>
        <dbReference type="ARBA" id="ARBA00023015"/>
    </source>
</evidence>
<dbReference type="Pfam" id="PF00196">
    <property type="entry name" value="GerE"/>
    <property type="match status" value="1"/>
</dbReference>
<dbReference type="Gene3D" id="3.30.450.80">
    <property type="entry name" value="Transcription factor LuxR-like, autoinducer-binding domain"/>
    <property type="match status" value="1"/>
</dbReference>
<keyword evidence="3" id="KW-0804">Transcription</keyword>
<dbReference type="PANTHER" id="PTHR44688">
    <property type="entry name" value="DNA-BINDING TRANSCRIPTIONAL ACTIVATOR DEVR_DOSR"/>
    <property type="match status" value="1"/>
</dbReference>
<dbReference type="GO" id="GO:0003677">
    <property type="term" value="F:DNA binding"/>
    <property type="evidence" value="ECO:0007669"/>
    <property type="project" value="UniProtKB-KW"/>
</dbReference>
<keyword evidence="1" id="KW-0805">Transcription regulation</keyword>
<dbReference type="CDD" id="cd06170">
    <property type="entry name" value="LuxR_C_like"/>
    <property type="match status" value="1"/>
</dbReference>
<proteinExistence type="predicted"/>
<dbReference type="RefSeq" id="WP_183483401.1">
    <property type="nucleotide sequence ID" value="NZ_JACIDZ010000002.1"/>
</dbReference>
<dbReference type="GO" id="GO:0006355">
    <property type="term" value="P:regulation of DNA-templated transcription"/>
    <property type="evidence" value="ECO:0007669"/>
    <property type="project" value="InterPro"/>
</dbReference>